<evidence type="ECO:0000259" key="4">
    <source>
        <dbReference type="Pfam" id="PF00291"/>
    </source>
</evidence>
<dbReference type="InterPro" id="IPR005966">
    <property type="entry name" value="D-Cys_desShydrase"/>
</dbReference>
<comment type="caution">
    <text evidence="5">The sequence shown here is derived from an EMBL/GenBank/DDBJ whole genome shotgun (WGS) entry which is preliminary data.</text>
</comment>
<dbReference type="Proteomes" id="UP001158045">
    <property type="component" value="Unassembled WGS sequence"/>
</dbReference>
<evidence type="ECO:0000256" key="1">
    <source>
        <dbReference type="ARBA" id="ARBA00001933"/>
    </source>
</evidence>
<dbReference type="EMBL" id="JARYZI010000025">
    <property type="protein sequence ID" value="MDH8679942.1"/>
    <property type="molecule type" value="Genomic_DNA"/>
</dbReference>
<protein>
    <submittedName>
        <fullName evidence="5">D-cysteine desulfhydrase family protein</fullName>
        <ecNumber evidence="5">4.4.1.-</ecNumber>
    </submittedName>
</protein>
<name>A0ABT6NHN2_9FIRM</name>
<evidence type="ECO:0000313" key="5">
    <source>
        <dbReference type="EMBL" id="MDH8679942.1"/>
    </source>
</evidence>
<accession>A0ABT6NHN2</accession>
<evidence type="ECO:0000256" key="2">
    <source>
        <dbReference type="ARBA" id="ARBA00008639"/>
    </source>
</evidence>
<dbReference type="Gene3D" id="3.40.50.1100">
    <property type="match status" value="2"/>
</dbReference>
<evidence type="ECO:0000256" key="3">
    <source>
        <dbReference type="ARBA" id="ARBA00022898"/>
    </source>
</evidence>
<keyword evidence="5" id="KW-0456">Lyase</keyword>
<dbReference type="InterPro" id="IPR036052">
    <property type="entry name" value="TrpB-like_PALP_sf"/>
</dbReference>
<dbReference type="Pfam" id="PF00291">
    <property type="entry name" value="PALP"/>
    <property type="match status" value="1"/>
</dbReference>
<dbReference type="PIRSF" id="PIRSF006278">
    <property type="entry name" value="ACCD_DCysDesulf"/>
    <property type="match status" value="1"/>
</dbReference>
<keyword evidence="3" id="KW-0663">Pyridoxal phosphate</keyword>
<dbReference type="GO" id="GO:0016829">
    <property type="term" value="F:lyase activity"/>
    <property type="evidence" value="ECO:0007669"/>
    <property type="project" value="UniProtKB-KW"/>
</dbReference>
<dbReference type="InterPro" id="IPR027278">
    <property type="entry name" value="ACCD_DCysDesulf"/>
</dbReference>
<comment type="similarity">
    <text evidence="2">Belongs to the ACC deaminase/D-cysteine desulfhydrase family.</text>
</comment>
<dbReference type="NCBIfam" id="TIGR01275">
    <property type="entry name" value="ACC_deam_rel"/>
    <property type="match status" value="1"/>
</dbReference>
<keyword evidence="6" id="KW-1185">Reference proteome</keyword>
<sequence length="331" mass="36952">MNNEWINKRIKLAHTPTPISKLENISNKVKKNIYIKRDDLTGLELSGNKVRKLEYSLYEAIQNNADVVITCGAVQSNHARATATACRMLGLTPHLVLRGVKPELYKGNLLLDKILDCKIDYLSDTEFLDINKILVHLKEEYMGKGINAYIIPVGASNGVGNFGYWNAYNEILTQEKELGIKFSSMITTVGSGGTFSGLNLGNIFNGNLHKIVGYSIGGSKEYFEKICLKIMRDTIDLISNDKVSISFNSNMITSIEENYQGDGYAIPYKEEIETIKMLAKLEGIILDPVYTGKCFHGLLTDINLGKYENDNNILFIHTGGHFGIESFSNLF</sequence>
<gene>
    <name evidence="5" type="ORF">QE109_17475</name>
</gene>
<dbReference type="SUPFAM" id="SSF53686">
    <property type="entry name" value="Tryptophan synthase beta subunit-like PLP-dependent enzymes"/>
    <property type="match status" value="1"/>
</dbReference>
<dbReference type="InterPro" id="IPR001926">
    <property type="entry name" value="TrpB-like_PALP"/>
</dbReference>
<proteinExistence type="inferred from homology"/>
<dbReference type="EC" id="4.4.1.-" evidence="5"/>
<organism evidence="5 6">
    <name type="scientific">Fusibacter bizertensis</name>
    <dbReference type="NCBI Taxonomy" id="1488331"/>
    <lineage>
        <taxon>Bacteria</taxon>
        <taxon>Bacillati</taxon>
        <taxon>Bacillota</taxon>
        <taxon>Clostridia</taxon>
        <taxon>Eubacteriales</taxon>
        <taxon>Eubacteriales Family XII. Incertae Sedis</taxon>
        <taxon>Fusibacter</taxon>
    </lineage>
</organism>
<dbReference type="RefSeq" id="WP_281095835.1">
    <property type="nucleotide sequence ID" value="NZ_JARYZI010000025.1"/>
</dbReference>
<dbReference type="PANTHER" id="PTHR43780">
    <property type="entry name" value="1-AMINOCYCLOPROPANE-1-CARBOXYLATE DEAMINASE-RELATED"/>
    <property type="match status" value="1"/>
</dbReference>
<evidence type="ECO:0000313" key="6">
    <source>
        <dbReference type="Proteomes" id="UP001158045"/>
    </source>
</evidence>
<feature type="domain" description="Tryptophan synthase beta chain-like PALP" evidence="4">
    <location>
        <begin position="11"/>
        <end position="319"/>
    </location>
</feature>
<dbReference type="PANTHER" id="PTHR43780:SF2">
    <property type="entry name" value="1-AMINOCYCLOPROPANE-1-CARBOXYLATE DEAMINASE-RELATED"/>
    <property type="match status" value="1"/>
</dbReference>
<reference evidence="5 6" key="1">
    <citation type="submission" date="2023-04" db="EMBL/GenBank/DDBJ databases">
        <title>Fusibacter bizertensis strain WBS, isolated from littoral bottom sediments of the Arctic seas - biochemical and genomic analysis.</title>
        <authorList>
            <person name="Brioukhanov A.L."/>
        </authorList>
    </citation>
    <scope>NUCLEOTIDE SEQUENCE [LARGE SCALE GENOMIC DNA]</scope>
    <source>
        <strain evidence="5 6">WBS</strain>
    </source>
</reference>
<comment type="cofactor">
    <cofactor evidence="1">
        <name>pyridoxal 5'-phosphate</name>
        <dbReference type="ChEBI" id="CHEBI:597326"/>
    </cofactor>
</comment>